<organism evidence="3">
    <name type="scientific">Fervidobacterium pennivorans</name>
    <dbReference type="NCBI Taxonomy" id="93466"/>
    <lineage>
        <taxon>Bacteria</taxon>
        <taxon>Thermotogati</taxon>
        <taxon>Thermotogota</taxon>
        <taxon>Thermotogae</taxon>
        <taxon>Thermotogales</taxon>
        <taxon>Fervidobacteriaceae</taxon>
        <taxon>Fervidobacterium</taxon>
    </lineage>
</organism>
<gene>
    <name evidence="5" type="ORF">ENT72_01690</name>
    <name evidence="4" type="ORF">ENU12_04855</name>
    <name evidence="3" type="ORF">JM64_07705</name>
</gene>
<sequence length="545" mass="61617">MKVLDFKRWFGLFVKKTSNHFQQLATHSFYLLFLLVVFIIILLSSCTSNQSTSNVPKFSIVYPEKTFANTNVTISVQPLEPGLTNIRIKLKNADSQVYEEEIRVYKYPYEIPWVFKKPGIYSLVVEGYSISENRWYTANGTITVYDVIPPIIEEVRILPERPYVGDEVMLQMKVKSQNPIVNYYIDGKTSDSLWINQTLVEKAGYVYKKLSPINSAGKVELFLKTAAYNMEDATKVTFEVNQVDRVKPVINVFTKTFYPENSDISFEVKFFDDQELSSYQIEFDGEVIEEGSIRGKTFEKAVRIGKRELGTHTLNINVRDKEGNPAYYSKRIYVGSAALSFDVEVSPANLTAGGTAVIALVSQETNVKYTKIVFFVDGKAIDTSIASEGKEAKRFTLWDVEEGSHIITIYAESDDNRGGIAETIASVPDYNGPKFISLTANDVELKKDKPGYVFPGLVTFKIKVYDPGGVNTGVKPRLLIRENNFDYYYKDLLMEAEEISSDGKTVVFSVTTTMGLGYYYITVLNVQDLSGNVMRDIGTFLLYVQ</sequence>
<evidence type="ECO:0000313" key="5">
    <source>
        <dbReference type="EMBL" id="HGU41625.1"/>
    </source>
</evidence>
<evidence type="ECO:0000259" key="2">
    <source>
        <dbReference type="PROSITE" id="PS50866"/>
    </source>
</evidence>
<keyword evidence="1" id="KW-0472">Membrane</keyword>
<dbReference type="AlphaFoldDB" id="A0A172T4E8"/>
<reference evidence="4" key="2">
    <citation type="journal article" date="2020" name="mSystems">
        <title>Genome- and Community-Level Interaction Insights into Carbon Utilization and Element Cycling Functions of Hydrothermarchaeota in Hydrothermal Sediment.</title>
        <authorList>
            <person name="Zhou Z."/>
            <person name="Liu Y."/>
            <person name="Xu W."/>
            <person name="Pan J."/>
            <person name="Luo Z.H."/>
            <person name="Li M."/>
        </authorList>
    </citation>
    <scope>NUCLEOTIDE SEQUENCE [LARGE SCALE GENOMIC DNA]</scope>
    <source>
        <strain evidence="5">SpSt-604</strain>
        <strain evidence="4">SpSt-640</strain>
    </source>
</reference>
<dbReference type="EMBL" id="DTBH01000110">
    <property type="protein sequence ID" value="HGQ77233.1"/>
    <property type="molecule type" value="Genomic_DNA"/>
</dbReference>
<name>A0A172T4E8_FERPE</name>
<dbReference type="InterPro" id="IPR009038">
    <property type="entry name" value="GOLD_dom"/>
</dbReference>
<protein>
    <recommendedName>
        <fullName evidence="2">GOLD domain-containing protein</fullName>
    </recommendedName>
</protein>
<dbReference type="PATRIC" id="fig|93466.3.peg.1627"/>
<dbReference type="Proteomes" id="UP000077096">
    <property type="component" value="Chromosome"/>
</dbReference>
<keyword evidence="1" id="KW-0812">Transmembrane</keyword>
<keyword evidence="1" id="KW-1133">Transmembrane helix</keyword>
<proteinExistence type="predicted"/>
<evidence type="ECO:0000313" key="4">
    <source>
        <dbReference type="EMBL" id="HGQ77233.1"/>
    </source>
</evidence>
<dbReference type="EMBL" id="DSZT01000053">
    <property type="protein sequence ID" value="HGU41625.1"/>
    <property type="molecule type" value="Genomic_DNA"/>
</dbReference>
<dbReference type="OrthoDB" id="46465at2"/>
<reference evidence="3" key="1">
    <citation type="submission" date="2014-08" db="EMBL/GenBank/DDBJ databases">
        <title>Fervidobacterium pennivorans DYC genome.</title>
        <authorList>
            <person name="Wushke S."/>
        </authorList>
    </citation>
    <scope>NUCLEOTIDE SEQUENCE [LARGE SCALE GENOMIC DNA]</scope>
    <source>
        <strain evidence="3">DYC</strain>
    </source>
</reference>
<evidence type="ECO:0000256" key="1">
    <source>
        <dbReference type="SAM" id="Phobius"/>
    </source>
</evidence>
<feature type="transmembrane region" description="Helical" evidence="1">
    <location>
        <begin position="21"/>
        <end position="43"/>
    </location>
</feature>
<accession>A0A172T4E8</accession>
<dbReference type="KEGG" id="fng:JM64_07705"/>
<dbReference type="PROSITE" id="PS50866">
    <property type="entry name" value="GOLD"/>
    <property type="match status" value="1"/>
</dbReference>
<feature type="domain" description="GOLD" evidence="2">
    <location>
        <begin position="219"/>
        <end position="345"/>
    </location>
</feature>
<dbReference type="EMBL" id="CP011393">
    <property type="protein sequence ID" value="ANE41847.1"/>
    <property type="molecule type" value="Genomic_DNA"/>
</dbReference>
<evidence type="ECO:0000313" key="3">
    <source>
        <dbReference type="EMBL" id="ANE41847.1"/>
    </source>
</evidence>